<evidence type="ECO:0000313" key="1">
    <source>
        <dbReference type="EMBL" id="AGY46668.1"/>
    </source>
</evidence>
<proteinExistence type="predicted"/>
<gene>
    <name evidence="1" type="ORF">BigBertha_160</name>
</gene>
<protein>
    <submittedName>
        <fullName evidence="1">Uncharacterized protein</fullName>
    </submittedName>
</protein>
<dbReference type="GeneID" id="17959743"/>
<evidence type="ECO:0000313" key="2">
    <source>
        <dbReference type="Proteomes" id="UP000017644"/>
    </source>
</evidence>
<reference evidence="1 2" key="1">
    <citation type="journal article" date="2013" name="Genome Announc.">
        <title>Complete Genome of Bacillus thuringiensis Myophage BigBertha.</title>
        <authorList>
            <person name="Ting J.H."/>
            <person name="Smyth T.B."/>
            <person name="Chamakura K.R."/>
            <person name="Kuty Everett G.F."/>
        </authorList>
    </citation>
    <scope>NUCLEOTIDE SEQUENCE [LARGE SCALE GENOMIC DNA]</scope>
</reference>
<sequence length="97" mass="11207">MKIPVITVGELQDFLEGFDRDKEVLLSVDEFMGEQIWTYHMHRIVGDRPLICGLSTKFKEYIEKPASDPTKMINIPTLAYDYRTPDWVVGIDKGESK</sequence>
<accession>U5PW43</accession>
<name>U5PW43_9CAUD</name>
<dbReference type="EMBL" id="KF669647">
    <property type="protein sequence ID" value="AGY46668.1"/>
    <property type="molecule type" value="Genomic_DNA"/>
</dbReference>
<dbReference type="KEGG" id="vg:17959743"/>
<dbReference type="RefSeq" id="YP_008771187.1">
    <property type="nucleotide sequence ID" value="NC_022769.1"/>
</dbReference>
<dbReference type="Proteomes" id="UP000017644">
    <property type="component" value="Segment"/>
</dbReference>
<organism evidence="1 2">
    <name type="scientific">Bacillus phage BigBertha</name>
    <dbReference type="NCBI Taxonomy" id="1406781"/>
    <lineage>
        <taxon>Viruses</taxon>
        <taxon>Duplodnaviria</taxon>
        <taxon>Heunggongvirae</taxon>
        <taxon>Uroviricota</taxon>
        <taxon>Caudoviricetes</taxon>
        <taxon>Herelleviridae</taxon>
        <taxon>Bastillevirinae</taxon>
        <taxon>Bequatrovirus</taxon>
        <taxon>Bequatrovirus bigbertha</taxon>
    </lineage>
</organism>
<keyword evidence="2" id="KW-1185">Reference proteome</keyword>